<keyword evidence="3" id="KW-1185">Reference proteome</keyword>
<sequence length="82" mass="8673">MRRPPPKGSAVEVSSAAPGEVLFEFTTRGGSTRCAAIDAASGVEVVVVGPPSAAETQLKAVALRKLRMRLSQLRANGRLQIW</sequence>
<evidence type="ECO:0000313" key="2">
    <source>
        <dbReference type="EMBL" id="RXF74748.1"/>
    </source>
</evidence>
<dbReference type="AlphaFoldDB" id="A0A4Q0MM06"/>
<protein>
    <recommendedName>
        <fullName evidence="1">DUF6898 domain-containing protein</fullName>
    </recommendedName>
</protein>
<name>A0A4Q0MM06_9HYPH</name>
<dbReference type="InterPro" id="IPR054193">
    <property type="entry name" value="DUF6898"/>
</dbReference>
<dbReference type="EMBL" id="RYFI01000003">
    <property type="protein sequence ID" value="RXF74748.1"/>
    <property type="molecule type" value="Genomic_DNA"/>
</dbReference>
<comment type="caution">
    <text evidence="2">The sequence shown here is derived from an EMBL/GenBank/DDBJ whole genome shotgun (WGS) entry which is preliminary data.</text>
</comment>
<organism evidence="2 3">
    <name type="scientific">Hansschlegelia zhihuaiae</name>
    <dbReference type="NCBI Taxonomy" id="405005"/>
    <lineage>
        <taxon>Bacteria</taxon>
        <taxon>Pseudomonadati</taxon>
        <taxon>Pseudomonadota</taxon>
        <taxon>Alphaproteobacteria</taxon>
        <taxon>Hyphomicrobiales</taxon>
        <taxon>Methylopilaceae</taxon>
        <taxon>Hansschlegelia</taxon>
    </lineage>
</organism>
<evidence type="ECO:0000313" key="3">
    <source>
        <dbReference type="Proteomes" id="UP000289708"/>
    </source>
</evidence>
<accession>A0A4Q0MM06</accession>
<evidence type="ECO:0000259" key="1">
    <source>
        <dbReference type="Pfam" id="PF21839"/>
    </source>
</evidence>
<dbReference type="Proteomes" id="UP000289708">
    <property type="component" value="Unassembled WGS sequence"/>
</dbReference>
<proteinExistence type="predicted"/>
<feature type="domain" description="DUF6898" evidence="1">
    <location>
        <begin position="18"/>
        <end position="72"/>
    </location>
</feature>
<gene>
    <name evidence="2" type="ORF">EK403_05060</name>
</gene>
<dbReference type="OrthoDB" id="8455983at2"/>
<reference evidence="2 3" key="1">
    <citation type="submission" date="2018-12" db="EMBL/GenBank/DDBJ databases">
        <title>bacterium Hansschlegelia zhihuaiae S113.</title>
        <authorList>
            <person name="He J."/>
        </authorList>
    </citation>
    <scope>NUCLEOTIDE SEQUENCE [LARGE SCALE GENOMIC DNA]</scope>
    <source>
        <strain evidence="2 3">S 113</strain>
    </source>
</reference>
<dbReference type="Pfam" id="PF21839">
    <property type="entry name" value="DUF6898"/>
    <property type="match status" value="1"/>
</dbReference>
<dbReference type="RefSeq" id="WP_128776399.1">
    <property type="nucleotide sequence ID" value="NZ_RYFI01000003.1"/>
</dbReference>